<sequence>MTRNVTCGNCSPTRTEDELSLLVGKDERHVILSDDESLTDSNITDEPLSQSTKYVLVYLFGDDSKSDKKKGIGLVTCQKEVFDKIVHSSNPAKLS</sequence>
<dbReference type="Proteomes" id="UP000828390">
    <property type="component" value="Unassembled WGS sequence"/>
</dbReference>
<dbReference type="AlphaFoldDB" id="A0A9D4J3F0"/>
<reference evidence="1" key="1">
    <citation type="journal article" date="2019" name="bioRxiv">
        <title>The Genome of the Zebra Mussel, Dreissena polymorpha: A Resource for Invasive Species Research.</title>
        <authorList>
            <person name="McCartney M.A."/>
            <person name="Auch B."/>
            <person name="Kono T."/>
            <person name="Mallez S."/>
            <person name="Zhang Y."/>
            <person name="Obille A."/>
            <person name="Becker A."/>
            <person name="Abrahante J.E."/>
            <person name="Garbe J."/>
            <person name="Badalamenti J.P."/>
            <person name="Herman A."/>
            <person name="Mangelson H."/>
            <person name="Liachko I."/>
            <person name="Sullivan S."/>
            <person name="Sone E.D."/>
            <person name="Koren S."/>
            <person name="Silverstein K.A.T."/>
            <person name="Beckman K.B."/>
            <person name="Gohl D.M."/>
        </authorList>
    </citation>
    <scope>NUCLEOTIDE SEQUENCE</scope>
    <source>
        <strain evidence="1">Duluth1</strain>
        <tissue evidence="1">Whole animal</tissue>
    </source>
</reference>
<proteinExistence type="predicted"/>
<name>A0A9D4J3F0_DREPO</name>
<protein>
    <submittedName>
        <fullName evidence="1">Uncharacterized protein</fullName>
    </submittedName>
</protein>
<accession>A0A9D4J3F0</accession>
<evidence type="ECO:0000313" key="2">
    <source>
        <dbReference type="Proteomes" id="UP000828390"/>
    </source>
</evidence>
<reference evidence="1" key="2">
    <citation type="submission" date="2020-11" db="EMBL/GenBank/DDBJ databases">
        <authorList>
            <person name="McCartney M.A."/>
            <person name="Auch B."/>
            <person name="Kono T."/>
            <person name="Mallez S."/>
            <person name="Becker A."/>
            <person name="Gohl D.M."/>
            <person name="Silverstein K.A.T."/>
            <person name="Koren S."/>
            <person name="Bechman K.B."/>
            <person name="Herman A."/>
            <person name="Abrahante J.E."/>
            <person name="Garbe J."/>
        </authorList>
    </citation>
    <scope>NUCLEOTIDE SEQUENCE</scope>
    <source>
        <strain evidence="1">Duluth1</strain>
        <tissue evidence="1">Whole animal</tissue>
    </source>
</reference>
<gene>
    <name evidence="1" type="ORF">DPMN_147891</name>
</gene>
<organism evidence="1 2">
    <name type="scientific">Dreissena polymorpha</name>
    <name type="common">Zebra mussel</name>
    <name type="synonym">Mytilus polymorpha</name>
    <dbReference type="NCBI Taxonomy" id="45954"/>
    <lineage>
        <taxon>Eukaryota</taxon>
        <taxon>Metazoa</taxon>
        <taxon>Spiralia</taxon>
        <taxon>Lophotrochozoa</taxon>
        <taxon>Mollusca</taxon>
        <taxon>Bivalvia</taxon>
        <taxon>Autobranchia</taxon>
        <taxon>Heteroconchia</taxon>
        <taxon>Euheterodonta</taxon>
        <taxon>Imparidentia</taxon>
        <taxon>Neoheterodontei</taxon>
        <taxon>Myida</taxon>
        <taxon>Dreissenoidea</taxon>
        <taxon>Dreissenidae</taxon>
        <taxon>Dreissena</taxon>
    </lineage>
</organism>
<dbReference type="EMBL" id="JAIWYP010000007">
    <property type="protein sequence ID" value="KAH3794358.1"/>
    <property type="molecule type" value="Genomic_DNA"/>
</dbReference>
<comment type="caution">
    <text evidence="1">The sequence shown here is derived from an EMBL/GenBank/DDBJ whole genome shotgun (WGS) entry which is preliminary data.</text>
</comment>
<evidence type="ECO:0000313" key="1">
    <source>
        <dbReference type="EMBL" id="KAH3794358.1"/>
    </source>
</evidence>
<keyword evidence="2" id="KW-1185">Reference proteome</keyword>